<keyword evidence="1" id="KW-0808">Transferase</keyword>
<proteinExistence type="predicted"/>
<accession>A0A091B6V1</accession>
<dbReference type="Pfam" id="PF00583">
    <property type="entry name" value="Acetyltransf_1"/>
    <property type="match status" value="1"/>
</dbReference>
<evidence type="ECO:0000256" key="1">
    <source>
        <dbReference type="ARBA" id="ARBA00022679"/>
    </source>
</evidence>
<dbReference type="PATRIC" id="fig|1384056.3.peg.645"/>
<dbReference type="Proteomes" id="UP000029393">
    <property type="component" value="Unassembled WGS sequence"/>
</dbReference>
<dbReference type="AlphaFoldDB" id="A0A091B6V1"/>
<dbReference type="InterPro" id="IPR000182">
    <property type="entry name" value="GNAT_dom"/>
</dbReference>
<dbReference type="eggNOG" id="COG0454">
    <property type="taxonomic scope" value="Bacteria"/>
</dbReference>
<dbReference type="InterPro" id="IPR050832">
    <property type="entry name" value="Bact_Acetyltransf"/>
</dbReference>
<dbReference type="CDD" id="cd04301">
    <property type="entry name" value="NAT_SF"/>
    <property type="match status" value="1"/>
</dbReference>
<reference evidence="4 5" key="1">
    <citation type="submission" date="2013-09" db="EMBL/GenBank/DDBJ databases">
        <title>Genome sequencing of Arenimonas metalli.</title>
        <authorList>
            <person name="Chen F."/>
            <person name="Wang G."/>
        </authorList>
    </citation>
    <scope>NUCLEOTIDE SEQUENCE [LARGE SCALE GENOMIC DNA]</scope>
    <source>
        <strain evidence="4 5">CF5-1</strain>
    </source>
</reference>
<comment type="caution">
    <text evidence="4">The sequence shown here is derived from an EMBL/GenBank/DDBJ whole genome shotgun (WGS) entry which is preliminary data.</text>
</comment>
<dbReference type="STRING" id="1384056.N787_08940"/>
<dbReference type="PANTHER" id="PTHR43877">
    <property type="entry name" value="AMINOALKYLPHOSPHONATE N-ACETYLTRANSFERASE-RELATED-RELATED"/>
    <property type="match status" value="1"/>
</dbReference>
<dbReference type="GO" id="GO:0016747">
    <property type="term" value="F:acyltransferase activity, transferring groups other than amino-acyl groups"/>
    <property type="evidence" value="ECO:0007669"/>
    <property type="project" value="InterPro"/>
</dbReference>
<feature type="domain" description="N-acetyltransferase" evidence="3">
    <location>
        <begin position="6"/>
        <end position="157"/>
    </location>
</feature>
<name>A0A091B6V1_9GAMM</name>
<keyword evidence="5" id="KW-1185">Reference proteome</keyword>
<dbReference type="Gene3D" id="3.40.630.30">
    <property type="match status" value="1"/>
</dbReference>
<gene>
    <name evidence="4" type="ORF">N787_08940</name>
</gene>
<dbReference type="SUPFAM" id="SSF55729">
    <property type="entry name" value="Acyl-CoA N-acyltransferases (Nat)"/>
    <property type="match status" value="1"/>
</dbReference>
<evidence type="ECO:0000259" key="3">
    <source>
        <dbReference type="PROSITE" id="PS51186"/>
    </source>
</evidence>
<evidence type="ECO:0000256" key="2">
    <source>
        <dbReference type="ARBA" id="ARBA00023315"/>
    </source>
</evidence>
<evidence type="ECO:0000313" key="5">
    <source>
        <dbReference type="Proteomes" id="UP000029393"/>
    </source>
</evidence>
<evidence type="ECO:0000313" key="4">
    <source>
        <dbReference type="EMBL" id="KFN47237.1"/>
    </source>
</evidence>
<dbReference type="PANTHER" id="PTHR43877:SF2">
    <property type="entry name" value="AMINOALKYLPHOSPHONATE N-ACETYLTRANSFERASE-RELATED"/>
    <property type="match status" value="1"/>
</dbReference>
<organism evidence="4 5">
    <name type="scientific">Arenimonas metalli CF5-1</name>
    <dbReference type="NCBI Taxonomy" id="1384056"/>
    <lineage>
        <taxon>Bacteria</taxon>
        <taxon>Pseudomonadati</taxon>
        <taxon>Pseudomonadota</taxon>
        <taxon>Gammaproteobacteria</taxon>
        <taxon>Lysobacterales</taxon>
        <taxon>Lysobacteraceae</taxon>
        <taxon>Arenimonas</taxon>
    </lineage>
</organism>
<dbReference type="EMBL" id="AVCK01000011">
    <property type="protein sequence ID" value="KFN47237.1"/>
    <property type="molecule type" value="Genomic_DNA"/>
</dbReference>
<sequence>MTAVAIRFLADVPGHADTLAGWHHAQWSHLYERWTLEQTRDELRDHATRRARPTTLVAIDGDALLGSVSLVDEDAPELRDQGDAWLASLYVVPEARGTGLGKQLVQALVGFAAGQGVARLWLFTPEHAGFYERLGWRPQGQAMLRGTRVQLMDILPE</sequence>
<protein>
    <recommendedName>
        <fullName evidence="3">N-acetyltransferase domain-containing protein</fullName>
    </recommendedName>
</protein>
<dbReference type="OrthoDB" id="7678938at2"/>
<dbReference type="InterPro" id="IPR016181">
    <property type="entry name" value="Acyl_CoA_acyltransferase"/>
</dbReference>
<dbReference type="PROSITE" id="PS51186">
    <property type="entry name" value="GNAT"/>
    <property type="match status" value="1"/>
</dbReference>
<keyword evidence="2" id="KW-0012">Acyltransferase</keyword>